<evidence type="ECO:0000313" key="4">
    <source>
        <dbReference type="Proteomes" id="UP000502259"/>
    </source>
</evidence>
<gene>
    <name evidence="3" type="ORF">HHSLTHF2_33810</name>
</gene>
<accession>A0A6F8U8L2</accession>
<dbReference type="Proteomes" id="UP000502259">
    <property type="component" value="Chromosome"/>
</dbReference>
<dbReference type="AlphaFoldDB" id="A0A6F8U8L2"/>
<name>A0A6F8U8L2_9GAMM</name>
<proteinExistence type="predicted"/>
<dbReference type="EMBL" id="AP022843">
    <property type="protein sequence ID" value="BCB09491.1"/>
    <property type="molecule type" value="Genomic_DNA"/>
</dbReference>
<evidence type="ECO:0000256" key="2">
    <source>
        <dbReference type="SAM" id="SignalP"/>
    </source>
</evidence>
<evidence type="ECO:0000313" key="3">
    <source>
        <dbReference type="EMBL" id="BCB09491.1"/>
    </source>
</evidence>
<keyword evidence="4" id="KW-1185">Reference proteome</keyword>
<feature type="region of interest" description="Disordered" evidence="1">
    <location>
        <begin position="26"/>
        <end position="58"/>
    </location>
</feature>
<reference evidence="3 4" key="1">
    <citation type="submission" date="2020-03" db="EMBL/GenBank/DDBJ databases">
        <title>Complete Genome Sequence of Halomonas hydrothermalis Strain Slthf2, Halophilic Bacterium Isolated from Deep-Sea Hydrothermal-Vent Environments.</title>
        <authorList>
            <person name="Takeyama N."/>
            <person name="Huang M."/>
            <person name="Sato K."/>
            <person name="Galipon J."/>
            <person name="Arakawa K."/>
        </authorList>
    </citation>
    <scope>NUCLEOTIDE SEQUENCE [LARGE SCALE GENOMIC DNA]</scope>
    <source>
        <strain evidence="3 4">Slthf2</strain>
    </source>
</reference>
<dbReference type="RefSeq" id="WP_172422214.1">
    <property type="nucleotide sequence ID" value="NZ_AP022843.1"/>
</dbReference>
<keyword evidence="2" id="KW-0732">Signal</keyword>
<protein>
    <submittedName>
        <fullName evidence="3">Uncharacterized protein</fullName>
    </submittedName>
</protein>
<feature type="signal peptide" evidence="2">
    <location>
        <begin position="1"/>
        <end position="21"/>
    </location>
</feature>
<evidence type="ECO:0000256" key="1">
    <source>
        <dbReference type="SAM" id="MobiDB-lite"/>
    </source>
</evidence>
<organism evidence="3 4">
    <name type="scientific">Halomonas hydrothermalis</name>
    <dbReference type="NCBI Taxonomy" id="115561"/>
    <lineage>
        <taxon>Bacteria</taxon>
        <taxon>Pseudomonadati</taxon>
        <taxon>Pseudomonadota</taxon>
        <taxon>Gammaproteobacteria</taxon>
        <taxon>Oceanospirillales</taxon>
        <taxon>Halomonadaceae</taxon>
        <taxon>Halomonas</taxon>
    </lineage>
</organism>
<sequence length="58" mass="6078">MKLINTVAAAALILFSGTALAERGSDEANKISYPDSSAQHQAGENTFSAAELPIRNSK</sequence>
<feature type="chain" id="PRO_5026022145" evidence="2">
    <location>
        <begin position="22"/>
        <end position="58"/>
    </location>
</feature>
<feature type="compositionally biased region" description="Polar residues" evidence="1">
    <location>
        <begin position="34"/>
        <end position="48"/>
    </location>
</feature>